<comment type="caution">
    <text evidence="1">The sequence shown here is derived from an EMBL/GenBank/DDBJ whole genome shotgun (WGS) entry which is preliminary data.</text>
</comment>
<gene>
    <name evidence="1" type="ORF">ABEB36_007407</name>
</gene>
<dbReference type="AlphaFoldDB" id="A0ABD1ETV0"/>
<keyword evidence="2" id="KW-1185">Reference proteome</keyword>
<organism evidence="1 2">
    <name type="scientific">Hypothenemus hampei</name>
    <name type="common">Coffee berry borer</name>
    <dbReference type="NCBI Taxonomy" id="57062"/>
    <lineage>
        <taxon>Eukaryota</taxon>
        <taxon>Metazoa</taxon>
        <taxon>Ecdysozoa</taxon>
        <taxon>Arthropoda</taxon>
        <taxon>Hexapoda</taxon>
        <taxon>Insecta</taxon>
        <taxon>Pterygota</taxon>
        <taxon>Neoptera</taxon>
        <taxon>Endopterygota</taxon>
        <taxon>Coleoptera</taxon>
        <taxon>Polyphaga</taxon>
        <taxon>Cucujiformia</taxon>
        <taxon>Curculionidae</taxon>
        <taxon>Scolytinae</taxon>
        <taxon>Hypothenemus</taxon>
    </lineage>
</organism>
<evidence type="ECO:0000313" key="2">
    <source>
        <dbReference type="Proteomes" id="UP001566132"/>
    </source>
</evidence>
<accession>A0ABD1ETV0</accession>
<sequence>MHEQAVHIIQGFPNYSMFVIVCSYQFHSPRTQSQQQQIQKLNKKKLLNAFSCILALKKSRPWILNERDKKLSQDGVLNALKILKNINLRL</sequence>
<name>A0ABD1ETV0_HYPHA</name>
<protein>
    <submittedName>
        <fullName evidence="1">Uncharacterized protein</fullName>
    </submittedName>
</protein>
<proteinExistence type="predicted"/>
<dbReference type="EMBL" id="JBDJPC010000005">
    <property type="protein sequence ID" value="KAL1502234.1"/>
    <property type="molecule type" value="Genomic_DNA"/>
</dbReference>
<evidence type="ECO:0000313" key="1">
    <source>
        <dbReference type="EMBL" id="KAL1502234.1"/>
    </source>
</evidence>
<reference evidence="1 2" key="1">
    <citation type="submission" date="2024-05" db="EMBL/GenBank/DDBJ databases">
        <title>Genetic variation in Jamaican populations of the coffee berry borer (Hypothenemus hampei).</title>
        <authorList>
            <person name="Errbii M."/>
            <person name="Myrie A."/>
        </authorList>
    </citation>
    <scope>NUCLEOTIDE SEQUENCE [LARGE SCALE GENOMIC DNA]</scope>
    <source>
        <strain evidence="1">JA-Hopewell-2020-01-JO</strain>
        <tissue evidence="1">Whole body</tissue>
    </source>
</reference>
<dbReference type="Proteomes" id="UP001566132">
    <property type="component" value="Unassembled WGS sequence"/>
</dbReference>